<evidence type="ECO:0000313" key="1">
    <source>
        <dbReference type="Proteomes" id="UP000887565"/>
    </source>
</evidence>
<proteinExistence type="predicted"/>
<organism evidence="1 2">
    <name type="scientific">Romanomermis culicivorax</name>
    <name type="common">Nematode worm</name>
    <dbReference type="NCBI Taxonomy" id="13658"/>
    <lineage>
        <taxon>Eukaryota</taxon>
        <taxon>Metazoa</taxon>
        <taxon>Ecdysozoa</taxon>
        <taxon>Nematoda</taxon>
        <taxon>Enoplea</taxon>
        <taxon>Dorylaimia</taxon>
        <taxon>Mermithida</taxon>
        <taxon>Mermithoidea</taxon>
        <taxon>Mermithidae</taxon>
        <taxon>Romanomermis</taxon>
    </lineage>
</organism>
<accession>A0A915IIW1</accession>
<dbReference type="AlphaFoldDB" id="A0A915IIW1"/>
<dbReference type="Proteomes" id="UP000887565">
    <property type="component" value="Unplaced"/>
</dbReference>
<protein>
    <submittedName>
        <fullName evidence="2">Uncharacterized protein</fullName>
    </submittedName>
</protein>
<name>A0A915IIW1_ROMCU</name>
<keyword evidence="1" id="KW-1185">Reference proteome</keyword>
<reference evidence="2" key="1">
    <citation type="submission" date="2022-11" db="UniProtKB">
        <authorList>
            <consortium name="WormBaseParasite"/>
        </authorList>
    </citation>
    <scope>IDENTIFICATION</scope>
</reference>
<sequence length="97" mass="10895">MDACNIFFGLDLDEFGEEFSAGASYQFIVLSNLDKYELVAVAAKWHAFLFQSMSDTYRHILRNSDLPPVSHRDGVLSVCLPEKGTSDQYVMLSPINT</sequence>
<evidence type="ECO:0000313" key="2">
    <source>
        <dbReference type="WBParaSite" id="nRc.2.0.1.t13996-RA"/>
    </source>
</evidence>
<dbReference type="WBParaSite" id="nRc.2.0.1.t13996-RA">
    <property type="protein sequence ID" value="nRc.2.0.1.t13996-RA"/>
    <property type="gene ID" value="nRc.2.0.1.g13996"/>
</dbReference>